<dbReference type="Pfam" id="PF00005">
    <property type="entry name" value="ABC_tran"/>
    <property type="match status" value="1"/>
</dbReference>
<evidence type="ECO:0000313" key="7">
    <source>
        <dbReference type="Proteomes" id="UP001500307"/>
    </source>
</evidence>
<organism evidence="6 7">
    <name type="scientific">Micromonospora coerulea</name>
    <dbReference type="NCBI Taxonomy" id="47856"/>
    <lineage>
        <taxon>Bacteria</taxon>
        <taxon>Bacillati</taxon>
        <taxon>Actinomycetota</taxon>
        <taxon>Actinomycetes</taxon>
        <taxon>Micromonosporales</taxon>
        <taxon>Micromonosporaceae</taxon>
        <taxon>Micromonospora</taxon>
    </lineage>
</organism>
<sequence length="301" mass="31020">MSGRSEPVLRAPKTGLVTPPGVPAIEAVDVSRTYQLDGVSVPALRGVSLTIAPGDYVAVVGPSGSGKSTLMHLLGGLDQPTGGRLVIGGRDVGSLSAPELATLRNETIGFVFQAFHLLPRTSAVDNVALPLVYRGIGARQRRERAAAVLGRVGLGHRLHHRPNQLSGGEQQRVAIARALVTDPAVLLADEPTGNLDSATGEAVLELLERLNAESGVALVMVTHDHEVAARARRRIAVRDGLIRSDTVHDRPASDGADGPETLDAAPSAEPRSASGSGPGHPSGGSGGATGATGRLPREDAR</sequence>
<feature type="domain" description="ABC transporter" evidence="5">
    <location>
        <begin position="25"/>
        <end position="264"/>
    </location>
</feature>
<dbReference type="CDD" id="cd03255">
    <property type="entry name" value="ABC_MJ0796_LolCDE_FtsE"/>
    <property type="match status" value="1"/>
</dbReference>
<dbReference type="InterPro" id="IPR015854">
    <property type="entry name" value="ABC_transpr_LolD-like"/>
</dbReference>
<feature type="compositionally biased region" description="Gly residues" evidence="4">
    <location>
        <begin position="276"/>
        <end position="290"/>
    </location>
</feature>
<dbReference type="PROSITE" id="PS50893">
    <property type="entry name" value="ABC_TRANSPORTER_2"/>
    <property type="match status" value="1"/>
</dbReference>
<evidence type="ECO:0000256" key="3">
    <source>
        <dbReference type="ARBA" id="ARBA00022840"/>
    </source>
</evidence>
<reference evidence="7" key="1">
    <citation type="journal article" date="2019" name="Int. J. Syst. Evol. Microbiol.">
        <title>The Global Catalogue of Microorganisms (GCM) 10K type strain sequencing project: providing services to taxonomists for standard genome sequencing and annotation.</title>
        <authorList>
            <consortium name="The Broad Institute Genomics Platform"/>
            <consortium name="The Broad Institute Genome Sequencing Center for Infectious Disease"/>
            <person name="Wu L."/>
            <person name="Ma J."/>
        </authorList>
    </citation>
    <scope>NUCLEOTIDE SEQUENCE [LARGE SCALE GENOMIC DNA]</scope>
    <source>
        <strain evidence="7">JCM 3175</strain>
    </source>
</reference>
<proteinExistence type="predicted"/>
<dbReference type="SMART" id="SM00382">
    <property type="entry name" value="AAA"/>
    <property type="match status" value="1"/>
</dbReference>
<protein>
    <recommendedName>
        <fullName evidence="5">ABC transporter domain-containing protein</fullName>
    </recommendedName>
</protein>
<accession>A0ABP8SJ69</accession>
<evidence type="ECO:0000259" key="5">
    <source>
        <dbReference type="PROSITE" id="PS50893"/>
    </source>
</evidence>
<evidence type="ECO:0000256" key="4">
    <source>
        <dbReference type="SAM" id="MobiDB-lite"/>
    </source>
</evidence>
<dbReference type="Proteomes" id="UP001500307">
    <property type="component" value="Unassembled WGS sequence"/>
</dbReference>
<dbReference type="EMBL" id="BAABGU010000014">
    <property type="protein sequence ID" value="GAA4570305.1"/>
    <property type="molecule type" value="Genomic_DNA"/>
</dbReference>
<dbReference type="InterPro" id="IPR017911">
    <property type="entry name" value="MacB-like_ATP-bd"/>
</dbReference>
<gene>
    <name evidence="6" type="ORF">GCM10023176_28540</name>
</gene>
<dbReference type="InterPro" id="IPR027417">
    <property type="entry name" value="P-loop_NTPase"/>
</dbReference>
<keyword evidence="7" id="KW-1185">Reference proteome</keyword>
<evidence type="ECO:0000256" key="2">
    <source>
        <dbReference type="ARBA" id="ARBA00022741"/>
    </source>
</evidence>
<name>A0ABP8SJ69_9ACTN</name>
<dbReference type="PANTHER" id="PTHR24220:SF86">
    <property type="entry name" value="ABC TRANSPORTER ABCH.1"/>
    <property type="match status" value="1"/>
</dbReference>
<comment type="caution">
    <text evidence="6">The sequence shown here is derived from an EMBL/GenBank/DDBJ whole genome shotgun (WGS) entry which is preliminary data.</text>
</comment>
<keyword evidence="1" id="KW-0813">Transport</keyword>
<feature type="region of interest" description="Disordered" evidence="4">
    <location>
        <begin position="246"/>
        <end position="301"/>
    </location>
</feature>
<dbReference type="SUPFAM" id="SSF52540">
    <property type="entry name" value="P-loop containing nucleoside triphosphate hydrolases"/>
    <property type="match status" value="1"/>
</dbReference>
<dbReference type="PANTHER" id="PTHR24220">
    <property type="entry name" value="IMPORT ATP-BINDING PROTEIN"/>
    <property type="match status" value="1"/>
</dbReference>
<evidence type="ECO:0000313" key="6">
    <source>
        <dbReference type="EMBL" id="GAA4570305.1"/>
    </source>
</evidence>
<dbReference type="InterPro" id="IPR017871">
    <property type="entry name" value="ABC_transporter-like_CS"/>
</dbReference>
<dbReference type="PROSITE" id="PS00211">
    <property type="entry name" value="ABC_TRANSPORTER_1"/>
    <property type="match status" value="1"/>
</dbReference>
<dbReference type="Gene3D" id="3.40.50.300">
    <property type="entry name" value="P-loop containing nucleotide triphosphate hydrolases"/>
    <property type="match status" value="1"/>
</dbReference>
<keyword evidence="2" id="KW-0547">Nucleotide-binding</keyword>
<keyword evidence="3" id="KW-0067">ATP-binding</keyword>
<evidence type="ECO:0000256" key="1">
    <source>
        <dbReference type="ARBA" id="ARBA00022448"/>
    </source>
</evidence>
<dbReference type="InterPro" id="IPR003439">
    <property type="entry name" value="ABC_transporter-like_ATP-bd"/>
</dbReference>
<dbReference type="InterPro" id="IPR003593">
    <property type="entry name" value="AAA+_ATPase"/>
</dbReference>